<dbReference type="Proteomes" id="UP000190339">
    <property type="component" value="Unassembled WGS sequence"/>
</dbReference>
<dbReference type="NCBIfam" id="NF033441">
    <property type="entry name" value="BREX_BrxC"/>
    <property type="match status" value="1"/>
</dbReference>
<feature type="domain" description="KAP NTPase" evidence="1">
    <location>
        <begin position="42"/>
        <end position="288"/>
    </location>
</feature>
<evidence type="ECO:0000313" key="3">
    <source>
        <dbReference type="Proteomes" id="UP000190339"/>
    </source>
</evidence>
<protein>
    <recommendedName>
        <fullName evidence="1">KAP NTPase domain-containing protein</fullName>
    </recommendedName>
</protein>
<keyword evidence="3" id="KW-1185">Reference proteome</keyword>
<dbReference type="STRING" id="561365.SAMN05660866_01006"/>
<organism evidence="2 3">
    <name type="scientific">Maribacter arcticus</name>
    <dbReference type="NCBI Taxonomy" id="561365"/>
    <lineage>
        <taxon>Bacteria</taxon>
        <taxon>Pseudomonadati</taxon>
        <taxon>Bacteroidota</taxon>
        <taxon>Flavobacteriia</taxon>
        <taxon>Flavobacteriales</taxon>
        <taxon>Flavobacteriaceae</taxon>
        <taxon>Maribacter</taxon>
    </lineage>
</organism>
<dbReference type="Pfam" id="PF07693">
    <property type="entry name" value="KAP_NTPase"/>
    <property type="match status" value="1"/>
</dbReference>
<proteinExistence type="predicted"/>
<reference evidence="3" key="1">
    <citation type="submission" date="2017-02" db="EMBL/GenBank/DDBJ databases">
        <authorList>
            <person name="Varghese N."/>
            <person name="Submissions S."/>
        </authorList>
    </citation>
    <scope>NUCLEOTIDE SEQUENCE [LARGE SCALE GENOMIC DNA]</scope>
    <source>
        <strain evidence="3">DSM 23546</strain>
    </source>
</reference>
<dbReference type="RefSeq" id="WP_159447525.1">
    <property type="nucleotide sequence ID" value="NZ_FUYL01000002.1"/>
</dbReference>
<gene>
    <name evidence="2" type="ORF">SAMN05660866_01006</name>
</gene>
<accession>A0A1T5AK31</accession>
<dbReference type="AlphaFoldDB" id="A0A1T5AK31"/>
<name>A0A1T5AK31_9FLAO</name>
<dbReference type="EMBL" id="FUYL01000002">
    <property type="protein sequence ID" value="SKB34953.1"/>
    <property type="molecule type" value="Genomic_DNA"/>
</dbReference>
<dbReference type="InterPro" id="IPR011646">
    <property type="entry name" value="KAP_P-loop"/>
</dbReference>
<dbReference type="SUPFAM" id="SSF52540">
    <property type="entry name" value="P-loop containing nucleoside triphosphate hydrolases"/>
    <property type="match status" value="1"/>
</dbReference>
<dbReference type="InterPro" id="IPR027417">
    <property type="entry name" value="P-loop_NTPase"/>
</dbReference>
<dbReference type="OrthoDB" id="3201900at2"/>
<dbReference type="InterPro" id="IPR047679">
    <property type="entry name" value="BREX_BrxC"/>
</dbReference>
<evidence type="ECO:0000259" key="1">
    <source>
        <dbReference type="Pfam" id="PF07693"/>
    </source>
</evidence>
<evidence type="ECO:0000313" key="2">
    <source>
        <dbReference type="EMBL" id="SKB34953.1"/>
    </source>
</evidence>
<sequence length="719" mass="82963">MSIETLYDKDITRRINPAVVVSEMEEYYIDQEINEYEFTQGITKNVYKFLSAVASKKEGKTGVWISGYYGSGKSHFIKYLFYCLNKKFKDQALKRFEDSIKLLDPLDEPSLAQVESLKRSLNGLDIDEIMFNIDAVADNKDEKERITRVLFKKLNEFRGYNNTNIALALYLEKPLDEKGQFQAFKEKIKASFNENWDGNQIRFIRRYLDKVIEIAKEFDADIDKESIKASILDTNQDYTIEAFIKEIQEYLSTKNENYRLLFLLDEVSQYIGSNTALLLNLQTIVEEIGTQIGTQVWIVCTAQQDLSNLINNTDNKGEDFGKILGRFETVISLESQDAAYITKKRILSKKSEGIGYLNEYYKDYKGAIENQFVFDHDLYENYSDKEDFILTYPFVPYQFRLVSDVFESFSNVGYVGEGVKNTERAILGITHFTANLCKDETLGYFVPFDLFFNEQLEKNLTHHARGILDKAYHIEDVKTNPFARRVVNVLFMVSNLGDVQSINFPATIENIALLIMDAVDTPKMEMQKKVDSVLNVLVSKNIIQVAEGKYRFLKEDEIEVAQLIKNSPITNEDRLTYLYDDVIQKVVKPNPNISYGNRNFKIALKIDDKEIGARGDFNLKFSIYDSTELDHLAHATSSQDMIVGIHDWFKHDKDLATKVSDYVRTQKFISRNFSAATGSRSETLGKPINYCLRKLSYVSRKNLWKLLLFPVIKSSQPMT</sequence>